<feature type="domain" description="Sulfatase N-terminal" evidence="5">
    <location>
        <begin position="54"/>
        <end position="406"/>
    </location>
</feature>
<gene>
    <name evidence="6" type="ORF">SAMN05660236_5484</name>
</gene>
<proteinExistence type="inferred from homology"/>
<evidence type="ECO:0000313" key="6">
    <source>
        <dbReference type="EMBL" id="SKC87684.1"/>
    </source>
</evidence>
<keyword evidence="3" id="KW-0378">Hydrolase</keyword>
<keyword evidence="7" id="KW-1185">Reference proteome</keyword>
<dbReference type="CDD" id="cd16031">
    <property type="entry name" value="G6S_like"/>
    <property type="match status" value="1"/>
</dbReference>
<dbReference type="PROSITE" id="PS00523">
    <property type="entry name" value="SULFATASE_1"/>
    <property type="match status" value="1"/>
</dbReference>
<evidence type="ECO:0000256" key="3">
    <source>
        <dbReference type="ARBA" id="ARBA00022801"/>
    </source>
</evidence>
<evidence type="ECO:0000256" key="4">
    <source>
        <dbReference type="ARBA" id="ARBA00023180"/>
    </source>
</evidence>
<organism evidence="6 7">
    <name type="scientific">Ohtaekwangia koreensis</name>
    <dbReference type="NCBI Taxonomy" id="688867"/>
    <lineage>
        <taxon>Bacteria</taxon>
        <taxon>Pseudomonadati</taxon>
        <taxon>Bacteroidota</taxon>
        <taxon>Cytophagia</taxon>
        <taxon>Cytophagales</taxon>
        <taxon>Fulvivirgaceae</taxon>
        <taxon>Ohtaekwangia</taxon>
    </lineage>
</organism>
<protein>
    <submittedName>
        <fullName evidence="6">Arylsulfatase A</fullName>
    </submittedName>
</protein>
<dbReference type="PANTHER" id="PTHR43108:SF8">
    <property type="entry name" value="SD21168P"/>
    <property type="match status" value="1"/>
</dbReference>
<dbReference type="Proteomes" id="UP000190961">
    <property type="component" value="Unassembled WGS sequence"/>
</dbReference>
<dbReference type="Gene3D" id="3.40.720.10">
    <property type="entry name" value="Alkaline Phosphatase, subunit A"/>
    <property type="match status" value="1"/>
</dbReference>
<dbReference type="SUPFAM" id="SSF53649">
    <property type="entry name" value="Alkaline phosphatase-like"/>
    <property type="match status" value="1"/>
</dbReference>
<dbReference type="RefSeq" id="WP_245840828.1">
    <property type="nucleotide sequence ID" value="NZ_FUZU01000004.1"/>
</dbReference>
<dbReference type="GO" id="GO:0016787">
    <property type="term" value="F:hydrolase activity"/>
    <property type="evidence" value="ECO:0007669"/>
    <property type="project" value="UniProtKB-KW"/>
</dbReference>
<keyword evidence="2" id="KW-0732">Signal</keyword>
<dbReference type="AlphaFoldDB" id="A0A1T5MIC4"/>
<evidence type="ECO:0000256" key="2">
    <source>
        <dbReference type="ARBA" id="ARBA00022729"/>
    </source>
</evidence>
<evidence type="ECO:0000313" key="7">
    <source>
        <dbReference type="Proteomes" id="UP000190961"/>
    </source>
</evidence>
<dbReference type="InterPro" id="IPR017850">
    <property type="entry name" value="Alkaline_phosphatase_core_sf"/>
</dbReference>
<dbReference type="STRING" id="688867.SAMN05660236_5484"/>
<dbReference type="Pfam" id="PF00884">
    <property type="entry name" value="Sulfatase"/>
    <property type="match status" value="1"/>
</dbReference>
<reference evidence="6 7" key="1">
    <citation type="submission" date="2017-02" db="EMBL/GenBank/DDBJ databases">
        <authorList>
            <person name="Peterson S.W."/>
        </authorList>
    </citation>
    <scope>NUCLEOTIDE SEQUENCE [LARGE SCALE GENOMIC DNA]</scope>
    <source>
        <strain evidence="6 7">DSM 25262</strain>
    </source>
</reference>
<keyword evidence="4" id="KW-0325">Glycoprotein</keyword>
<name>A0A1T5MIC4_9BACT</name>
<dbReference type="PANTHER" id="PTHR43108">
    <property type="entry name" value="N-ACETYLGLUCOSAMINE-6-SULFATASE FAMILY MEMBER"/>
    <property type="match status" value="1"/>
</dbReference>
<evidence type="ECO:0000256" key="1">
    <source>
        <dbReference type="ARBA" id="ARBA00008779"/>
    </source>
</evidence>
<dbReference type="EMBL" id="FUZU01000004">
    <property type="protein sequence ID" value="SKC87684.1"/>
    <property type="molecule type" value="Genomic_DNA"/>
</dbReference>
<evidence type="ECO:0000259" key="5">
    <source>
        <dbReference type="Pfam" id="PF00884"/>
    </source>
</evidence>
<dbReference type="InterPro" id="IPR000917">
    <property type="entry name" value="Sulfatase_N"/>
</dbReference>
<accession>A0A1T5MIC4</accession>
<dbReference type="InterPro" id="IPR024607">
    <property type="entry name" value="Sulfatase_CS"/>
</dbReference>
<sequence length="530" mass="61568">MTYMVNIRNSNAFTSKGILMLWCTIFLLNSACEEKKSASADSITVKKIDHVKPRNVIFILSDDHRHDFMGFTGKVPGLQTPNLDKLAREGAHCVNAFVSTSLCSPSRASILTGQYAHTHTIVDNQAPMPKGLKMFPQYLQQVGYQTGFFGKWHMGNQGDEPQKGFDHWVSFKGQGLYYNPVLNINGKEVAYEDSTYITDLLTDHALEWLKEREQDKPFFLYLSNKAVHAEFMPAKRHKGKYKDQKIDYPKSMFLTVTDTSKSFDLSKKQLTPEKPIQANLRDIPEWVRRQRYSWHGVDYMYDGQITFEDFYRQYLEVLTGVDENIGRLLAYLKEAGLDQSTLIIYMGDNGFSFGEHGLIDKRHMYEESMRVPLLVRCPEMIDANTKIKSLIQNIDIAPTILEFAGIQKPEQMQGMSFVPLLQQKEIAWRDKVFYEYYWEDAFPQTPTIFGVRTDRYKYIFNHGVWGINELYDLENDPLEVNNLIRNPEYDSLAKNLKNEMWTWLEETKGEQIPLKRIHGKKNDHLYRGTN</sequence>
<comment type="similarity">
    <text evidence="1">Belongs to the sulfatase family.</text>
</comment>